<gene>
    <name evidence="1" type="ORF">SPPYR_0624</name>
</gene>
<name>A0A1Y5PWY7_9SPHN</name>
<dbReference type="EMBL" id="LT598653">
    <property type="protein sequence ID" value="SBV31744.1"/>
    <property type="molecule type" value="Genomic_DNA"/>
</dbReference>
<evidence type="ECO:0000313" key="1">
    <source>
        <dbReference type="EMBL" id="SBV31744.1"/>
    </source>
</evidence>
<sequence length="110" mass="12285">MSPDERNDTGHALVALLKPRERIFADLPKDERLSIGDRTRFCGVTIVEFASGNTIKWRRFHAPQTDLFDAVAIAEIFCLSAAAPRRPEADGMPTFDPRPVLAVRVFGEMT</sequence>
<protein>
    <recommendedName>
        <fullName evidence="2">Transposase</fullName>
    </recommendedName>
</protein>
<dbReference type="AlphaFoldDB" id="A0A1Y5PWY7"/>
<reference evidence="1" key="1">
    <citation type="submission" date="2016-03" db="EMBL/GenBank/DDBJ databases">
        <authorList>
            <person name="Ploux O."/>
        </authorList>
    </citation>
    <scope>NUCLEOTIDE SEQUENCE</scope>
    <source>
        <strain evidence="1">UC10</strain>
    </source>
</reference>
<accession>A0A1Y5PWY7</accession>
<proteinExistence type="predicted"/>
<organism evidence="1">
    <name type="scientific">uncultured Sphingopyxis sp</name>
    <dbReference type="NCBI Taxonomy" id="310581"/>
    <lineage>
        <taxon>Bacteria</taxon>
        <taxon>Pseudomonadati</taxon>
        <taxon>Pseudomonadota</taxon>
        <taxon>Alphaproteobacteria</taxon>
        <taxon>Sphingomonadales</taxon>
        <taxon>Sphingomonadaceae</taxon>
        <taxon>Sphingopyxis</taxon>
        <taxon>environmental samples</taxon>
    </lineage>
</organism>
<evidence type="ECO:0008006" key="2">
    <source>
        <dbReference type="Google" id="ProtNLM"/>
    </source>
</evidence>
<dbReference type="KEGG" id="sphu:SPPYR_0624"/>